<dbReference type="PIRSF" id="PIRSF004532">
    <property type="entry name" value="GlpX"/>
    <property type="match status" value="1"/>
</dbReference>
<dbReference type="Proteomes" id="UP000034789">
    <property type="component" value="Unassembled WGS sequence"/>
</dbReference>
<evidence type="ECO:0000313" key="11">
    <source>
        <dbReference type="Proteomes" id="UP000034789"/>
    </source>
</evidence>
<feature type="binding site" evidence="8">
    <location>
        <position position="92"/>
    </location>
    <ligand>
        <name>Mn(2+)</name>
        <dbReference type="ChEBI" id="CHEBI:29035"/>
        <label>2</label>
    </ligand>
</feature>
<dbReference type="GO" id="GO:0030388">
    <property type="term" value="P:fructose 1,6-bisphosphate metabolic process"/>
    <property type="evidence" value="ECO:0007669"/>
    <property type="project" value="TreeGrafter"/>
</dbReference>
<dbReference type="GO" id="GO:0042132">
    <property type="term" value="F:fructose 1,6-bisphosphate 1-phosphatase activity"/>
    <property type="evidence" value="ECO:0007669"/>
    <property type="project" value="UniProtKB-EC"/>
</dbReference>
<feature type="binding site" evidence="8">
    <location>
        <position position="220"/>
    </location>
    <ligand>
        <name>Mn(2+)</name>
        <dbReference type="ChEBI" id="CHEBI:29035"/>
        <label>2</label>
    </ligand>
</feature>
<feature type="binding site" evidence="8">
    <location>
        <position position="95"/>
    </location>
    <ligand>
        <name>Mn(2+)</name>
        <dbReference type="ChEBI" id="CHEBI:29035"/>
        <label>2</label>
    </ligand>
</feature>
<keyword evidence="5 8" id="KW-0464">Manganese</keyword>
<feature type="binding site" evidence="9">
    <location>
        <position position="217"/>
    </location>
    <ligand>
        <name>substrate</name>
    </ligand>
</feature>
<keyword evidence="4" id="KW-0378">Hydrolase</keyword>
<sequence>MNGTNGSMFSNLALEFVRVTEVGAIAAAKWIGKGDGKAADQAAVDAMREYFNKIDFNGEVVIGEGAKDEAAELYIGEKLGTGRGPLCEIAVDPLECTSSVAYGRTNALSVIATGPEGSLYRAADSYMEKLAVGPKAKGVIDMDVSPKENIAKVARALGREVSEITVAILERPRHEELVAAVRAAGARVQLFTDGDVAMAIAACKGSSPVDILMGVGGSAEAVLTAAAMRCLGGEILCRWKPADEKHVKRLNDAGVTDFSPVFRAEDLARGTDVSFTATGVLSGPLVKGVTVGAEYTNTHSVVMSSNPQTIRYINTRHLTR</sequence>
<comment type="caution">
    <text evidence="10">The sequence shown here is derived from an EMBL/GenBank/DDBJ whole genome shotgun (WGS) entry which is preliminary data.</text>
</comment>
<feature type="binding site" evidence="8">
    <location>
        <position position="64"/>
    </location>
    <ligand>
        <name>Mn(2+)</name>
        <dbReference type="ChEBI" id="CHEBI:29035"/>
        <label>1</label>
    </ligand>
</feature>
<comment type="cofactor">
    <cofactor evidence="8">
        <name>Mn(2+)</name>
        <dbReference type="ChEBI" id="CHEBI:29035"/>
    </cofactor>
</comment>
<dbReference type="CDD" id="cd01516">
    <property type="entry name" value="FBPase_glpX"/>
    <property type="match status" value="1"/>
</dbReference>
<keyword evidence="3 8" id="KW-0479">Metal-binding</keyword>
<evidence type="ECO:0000256" key="2">
    <source>
        <dbReference type="ARBA" id="ARBA00008989"/>
    </source>
</evidence>
<protein>
    <recommendedName>
        <fullName evidence="7">Fructose-1,6-bisphosphatase</fullName>
    </recommendedName>
</protein>
<dbReference type="GO" id="GO:0005829">
    <property type="term" value="C:cytosol"/>
    <property type="evidence" value="ECO:0007669"/>
    <property type="project" value="TreeGrafter"/>
</dbReference>
<dbReference type="GO" id="GO:0006094">
    <property type="term" value="P:gluconeogenesis"/>
    <property type="evidence" value="ECO:0007669"/>
    <property type="project" value="InterPro"/>
</dbReference>
<gene>
    <name evidence="10" type="ORF">UY98_C0024G0001</name>
</gene>
<dbReference type="SUPFAM" id="SSF56655">
    <property type="entry name" value="Carbohydrate phosphatase"/>
    <property type="match status" value="1"/>
</dbReference>
<dbReference type="NCBIfam" id="TIGR00330">
    <property type="entry name" value="glpX"/>
    <property type="match status" value="1"/>
</dbReference>
<name>A0A0G1YUK0_9BACT</name>
<feature type="binding site" evidence="9">
    <location>
        <begin position="193"/>
        <end position="195"/>
    </location>
    <ligand>
        <name>substrate</name>
    </ligand>
</feature>
<dbReference type="PATRIC" id="fig|1618672.3.peg.422"/>
<dbReference type="Pfam" id="PF03320">
    <property type="entry name" value="FBPase_glpX"/>
    <property type="match status" value="1"/>
</dbReference>
<comment type="similarity">
    <text evidence="2 7">Belongs to the FBPase class 2 family.</text>
</comment>
<dbReference type="Gene3D" id="3.40.190.90">
    <property type="match status" value="1"/>
</dbReference>
<evidence type="ECO:0000256" key="4">
    <source>
        <dbReference type="ARBA" id="ARBA00022801"/>
    </source>
</evidence>
<feature type="binding site" evidence="9">
    <location>
        <begin position="95"/>
        <end position="97"/>
    </location>
    <ligand>
        <name>substrate</name>
    </ligand>
</feature>
<dbReference type="PANTHER" id="PTHR30447:SF0">
    <property type="entry name" value="FRUCTOSE-1,6-BISPHOSPHATASE 1 CLASS 2-RELATED"/>
    <property type="match status" value="1"/>
</dbReference>
<proteinExistence type="inferred from homology"/>
<evidence type="ECO:0000256" key="8">
    <source>
        <dbReference type="PIRSR" id="PIRSR004532-1"/>
    </source>
</evidence>
<evidence type="ECO:0000256" key="5">
    <source>
        <dbReference type="ARBA" id="ARBA00023211"/>
    </source>
</evidence>
<dbReference type="InterPro" id="IPR004464">
    <property type="entry name" value="FBPase_class-2/SBPase"/>
</dbReference>
<feature type="binding site" evidence="8">
    <location>
        <position position="40"/>
    </location>
    <ligand>
        <name>Mn(2+)</name>
        <dbReference type="ChEBI" id="CHEBI:29035"/>
        <label>1</label>
    </ligand>
</feature>
<feature type="binding site" evidence="9">
    <location>
        <begin position="171"/>
        <end position="173"/>
    </location>
    <ligand>
        <name>substrate</name>
    </ligand>
</feature>
<reference evidence="10 11" key="1">
    <citation type="journal article" date="2015" name="Nature">
        <title>rRNA introns, odd ribosomes, and small enigmatic genomes across a large radiation of phyla.</title>
        <authorList>
            <person name="Brown C.T."/>
            <person name="Hug L.A."/>
            <person name="Thomas B.C."/>
            <person name="Sharon I."/>
            <person name="Castelle C.J."/>
            <person name="Singh A."/>
            <person name="Wilkins M.J."/>
            <person name="Williams K.H."/>
            <person name="Banfield J.F."/>
        </authorList>
    </citation>
    <scope>NUCLEOTIDE SEQUENCE [LARGE SCALE GENOMIC DNA]</scope>
</reference>
<evidence type="ECO:0000256" key="6">
    <source>
        <dbReference type="ARBA" id="ARBA00023277"/>
    </source>
</evidence>
<dbReference type="GO" id="GO:0046872">
    <property type="term" value="F:metal ion binding"/>
    <property type="evidence" value="ECO:0007669"/>
    <property type="project" value="UniProtKB-KW"/>
</dbReference>
<organism evidence="10 11">
    <name type="scientific">Candidatus Kaiserbacteria bacterium GW2011_GWA2_58_9</name>
    <dbReference type="NCBI Taxonomy" id="1618672"/>
    <lineage>
        <taxon>Bacteria</taxon>
        <taxon>Candidatus Kaiseribacteriota</taxon>
    </lineage>
</organism>
<evidence type="ECO:0000256" key="3">
    <source>
        <dbReference type="ARBA" id="ARBA00022723"/>
    </source>
</evidence>
<dbReference type="GO" id="GO:0006071">
    <property type="term" value="P:glycerol metabolic process"/>
    <property type="evidence" value="ECO:0007669"/>
    <property type="project" value="InterPro"/>
</dbReference>
<evidence type="ECO:0000256" key="7">
    <source>
        <dbReference type="PIRNR" id="PIRNR004532"/>
    </source>
</evidence>
<comment type="catalytic activity">
    <reaction evidence="1">
        <text>beta-D-fructose 1,6-bisphosphate + H2O = beta-D-fructose 6-phosphate + phosphate</text>
        <dbReference type="Rhea" id="RHEA:11064"/>
        <dbReference type="ChEBI" id="CHEBI:15377"/>
        <dbReference type="ChEBI" id="CHEBI:32966"/>
        <dbReference type="ChEBI" id="CHEBI:43474"/>
        <dbReference type="ChEBI" id="CHEBI:57634"/>
        <dbReference type="EC" id="3.1.3.11"/>
    </reaction>
</comment>
<dbReference type="EMBL" id="LCSD01000024">
    <property type="protein sequence ID" value="KKW46936.1"/>
    <property type="molecule type" value="Genomic_DNA"/>
</dbReference>
<evidence type="ECO:0000256" key="1">
    <source>
        <dbReference type="ARBA" id="ARBA00001273"/>
    </source>
</evidence>
<evidence type="ECO:0000313" key="10">
    <source>
        <dbReference type="EMBL" id="KKW46936.1"/>
    </source>
</evidence>
<dbReference type="PANTHER" id="PTHR30447">
    <property type="entry name" value="FRUCTOSE-1,6-BISPHOSPHATASE CLASS 2"/>
    <property type="match status" value="1"/>
</dbReference>
<evidence type="ECO:0000256" key="9">
    <source>
        <dbReference type="PIRSR" id="PIRSR004532-2"/>
    </source>
</evidence>
<accession>A0A0G1YUK0</accession>
<feature type="binding site" evidence="9">
    <location>
        <position position="126"/>
    </location>
    <ligand>
        <name>substrate</name>
    </ligand>
</feature>
<dbReference type="AlphaFoldDB" id="A0A0G1YUK0"/>
<dbReference type="Gene3D" id="3.30.540.10">
    <property type="entry name" value="Fructose-1,6-Bisphosphatase, subunit A, domain 1"/>
    <property type="match status" value="1"/>
</dbReference>
<keyword evidence="6 7" id="KW-0119">Carbohydrate metabolism</keyword>